<dbReference type="AlphaFoldDB" id="A0A4Y7JTR8"/>
<dbReference type="SUPFAM" id="SSF103657">
    <property type="entry name" value="BAR/IMD domain-like"/>
    <property type="match status" value="1"/>
</dbReference>
<gene>
    <name evidence="3" type="ORF">C5167_025179</name>
</gene>
<dbReference type="STRING" id="3469.A0A4Y7JTR8"/>
<sequence>MGVGSFLEYFKTTYDLFTNVGDIHGLFKGEGLIYPGGYIELLYDRASLSIRNHYGTDWRLTCSKEIDSILSISREGIGEAYDVDIAFVSALEAFGVAFGVICYTEVCIVTMNICVLQEARKRFDKANLLYDQAHEKFLSLKSSNKFEELHNARSTFEQAHFNLVTALSNVKAKRRFEFGYDLSRQMESYTNRVCLLSKLAL</sequence>
<dbReference type="GO" id="GO:0046872">
    <property type="term" value="F:metal ion binding"/>
    <property type="evidence" value="ECO:0007669"/>
    <property type="project" value="UniProtKB-KW"/>
</dbReference>
<dbReference type="InterPro" id="IPR045258">
    <property type="entry name" value="ACAP1/2/3-like"/>
</dbReference>
<name>A0A4Y7JTR8_PAPSO</name>
<evidence type="ECO:0000256" key="1">
    <source>
        <dbReference type="ARBA" id="ARBA00022723"/>
    </source>
</evidence>
<dbReference type="Gene3D" id="1.20.1270.60">
    <property type="entry name" value="Arfaptin homology (AH) domain/BAR domain"/>
    <property type="match status" value="1"/>
</dbReference>
<protein>
    <submittedName>
        <fullName evidence="3">Uncharacterized protein</fullName>
    </submittedName>
</protein>
<evidence type="ECO:0000313" key="3">
    <source>
        <dbReference type="EMBL" id="RZC63442.1"/>
    </source>
</evidence>
<dbReference type="Gramene" id="RZC63442">
    <property type="protein sequence ID" value="RZC63442"/>
    <property type="gene ID" value="C5167_025179"/>
</dbReference>
<evidence type="ECO:0000313" key="4">
    <source>
        <dbReference type="Proteomes" id="UP000316621"/>
    </source>
</evidence>
<dbReference type="EMBL" id="CM010719">
    <property type="protein sequence ID" value="RZC63442.1"/>
    <property type="molecule type" value="Genomic_DNA"/>
</dbReference>
<proteinExistence type="predicted"/>
<dbReference type="GO" id="GO:0005096">
    <property type="term" value="F:GTPase activator activity"/>
    <property type="evidence" value="ECO:0007669"/>
    <property type="project" value="InterPro"/>
</dbReference>
<evidence type="ECO:0000256" key="2">
    <source>
        <dbReference type="ARBA" id="ARBA00022833"/>
    </source>
</evidence>
<dbReference type="PANTHER" id="PTHR23180:SF160">
    <property type="entry name" value="ADP-RIBOSYLATION FACTOR GTPASE-ACTIVATING PROTEIN EFFECTOR PROTEIN 1"/>
    <property type="match status" value="1"/>
</dbReference>
<organism evidence="3 4">
    <name type="scientific">Papaver somniferum</name>
    <name type="common">Opium poppy</name>
    <dbReference type="NCBI Taxonomy" id="3469"/>
    <lineage>
        <taxon>Eukaryota</taxon>
        <taxon>Viridiplantae</taxon>
        <taxon>Streptophyta</taxon>
        <taxon>Embryophyta</taxon>
        <taxon>Tracheophyta</taxon>
        <taxon>Spermatophyta</taxon>
        <taxon>Magnoliopsida</taxon>
        <taxon>Ranunculales</taxon>
        <taxon>Papaveraceae</taxon>
        <taxon>Papaveroideae</taxon>
        <taxon>Papaver</taxon>
    </lineage>
</organism>
<dbReference type="InterPro" id="IPR027267">
    <property type="entry name" value="AH/BAR_dom_sf"/>
</dbReference>
<reference evidence="3 4" key="1">
    <citation type="journal article" date="2018" name="Science">
        <title>The opium poppy genome and morphinan production.</title>
        <authorList>
            <person name="Guo L."/>
            <person name="Winzer T."/>
            <person name="Yang X."/>
            <person name="Li Y."/>
            <person name="Ning Z."/>
            <person name="He Z."/>
            <person name="Teodor R."/>
            <person name="Lu Y."/>
            <person name="Bowser T.A."/>
            <person name="Graham I.A."/>
            <person name="Ye K."/>
        </authorList>
    </citation>
    <scope>NUCLEOTIDE SEQUENCE [LARGE SCALE GENOMIC DNA]</scope>
    <source>
        <strain evidence="4">cv. HN1</strain>
        <tissue evidence="3">Leaves</tissue>
    </source>
</reference>
<keyword evidence="2" id="KW-0862">Zinc</keyword>
<dbReference type="Proteomes" id="UP000316621">
    <property type="component" value="Chromosome 5"/>
</dbReference>
<keyword evidence="4" id="KW-1185">Reference proteome</keyword>
<accession>A0A4Y7JTR8</accession>
<dbReference type="PANTHER" id="PTHR23180">
    <property type="entry name" value="CENTAURIN/ARF"/>
    <property type="match status" value="1"/>
</dbReference>
<keyword evidence="1" id="KW-0479">Metal-binding</keyword>